<sequence length="137" mass="15710">MFSDESKFLLERQDGRKRVFRRVNERFVPQCLSQARAFGGGSVMVWGGITAAGKTPLVTVHGNQGLMRALHYASLSSSHTIRRGLTIDPHCMGRNRIQIHLNPMDRSELLRYQAVLDIFRLVVSQLRRDEKKWSKNC</sequence>
<protein>
    <submittedName>
        <fullName evidence="1">Transposable element Tc1 transposase</fullName>
    </submittedName>
</protein>
<evidence type="ECO:0000313" key="1">
    <source>
        <dbReference type="EMBL" id="GFR69766.1"/>
    </source>
</evidence>
<name>A0AAV4F9S9_9GAST</name>
<dbReference type="InterPro" id="IPR036397">
    <property type="entry name" value="RNaseH_sf"/>
</dbReference>
<dbReference type="Gene3D" id="3.30.420.10">
    <property type="entry name" value="Ribonuclease H-like superfamily/Ribonuclease H"/>
    <property type="match status" value="1"/>
</dbReference>
<dbReference type="EMBL" id="BMAT01011274">
    <property type="protein sequence ID" value="GFR69766.1"/>
    <property type="molecule type" value="Genomic_DNA"/>
</dbReference>
<dbReference type="AlphaFoldDB" id="A0AAV4F9S9"/>
<reference evidence="1 2" key="1">
    <citation type="journal article" date="2021" name="Elife">
        <title>Chloroplast acquisition without the gene transfer in kleptoplastic sea slugs, Plakobranchus ocellatus.</title>
        <authorList>
            <person name="Maeda T."/>
            <person name="Takahashi S."/>
            <person name="Yoshida T."/>
            <person name="Shimamura S."/>
            <person name="Takaki Y."/>
            <person name="Nagai Y."/>
            <person name="Toyoda A."/>
            <person name="Suzuki Y."/>
            <person name="Arimoto A."/>
            <person name="Ishii H."/>
            <person name="Satoh N."/>
            <person name="Nishiyama T."/>
            <person name="Hasebe M."/>
            <person name="Maruyama T."/>
            <person name="Minagawa J."/>
            <person name="Obokata J."/>
            <person name="Shigenobu S."/>
        </authorList>
    </citation>
    <scope>NUCLEOTIDE SEQUENCE [LARGE SCALE GENOMIC DNA]</scope>
</reference>
<comment type="caution">
    <text evidence="1">The sequence shown here is derived from an EMBL/GenBank/DDBJ whole genome shotgun (WGS) entry which is preliminary data.</text>
</comment>
<evidence type="ECO:0000313" key="2">
    <source>
        <dbReference type="Proteomes" id="UP000762676"/>
    </source>
</evidence>
<dbReference type="Proteomes" id="UP000762676">
    <property type="component" value="Unassembled WGS sequence"/>
</dbReference>
<accession>A0AAV4F9S9</accession>
<proteinExistence type="predicted"/>
<dbReference type="GO" id="GO:0003676">
    <property type="term" value="F:nucleic acid binding"/>
    <property type="evidence" value="ECO:0007669"/>
    <property type="project" value="InterPro"/>
</dbReference>
<organism evidence="1 2">
    <name type="scientific">Elysia marginata</name>
    <dbReference type="NCBI Taxonomy" id="1093978"/>
    <lineage>
        <taxon>Eukaryota</taxon>
        <taxon>Metazoa</taxon>
        <taxon>Spiralia</taxon>
        <taxon>Lophotrochozoa</taxon>
        <taxon>Mollusca</taxon>
        <taxon>Gastropoda</taxon>
        <taxon>Heterobranchia</taxon>
        <taxon>Euthyneura</taxon>
        <taxon>Panpulmonata</taxon>
        <taxon>Sacoglossa</taxon>
        <taxon>Placobranchoidea</taxon>
        <taxon>Plakobranchidae</taxon>
        <taxon>Elysia</taxon>
    </lineage>
</organism>
<gene>
    <name evidence="1" type="ORF">ElyMa_005640300</name>
</gene>
<keyword evidence="2" id="KW-1185">Reference proteome</keyword>